<dbReference type="NCBIfam" id="NF010254">
    <property type="entry name" value="PRK13700.1"/>
    <property type="match status" value="1"/>
</dbReference>
<dbReference type="InterPro" id="IPR019476">
    <property type="entry name" value="T4SS_TraD_DNA-bd"/>
</dbReference>
<reference evidence="10 11" key="1">
    <citation type="submission" date="2015-06" db="EMBL/GenBank/DDBJ databases">
        <title>The Genome Sequence of None.</title>
        <authorList>
            <consortium name="The Broad Institute Genomics Platform"/>
            <consortium name="The Broad Institute Genome Sequencing Center for Infectious Disease"/>
            <person name="Earl A.M."/>
            <person name="Onderdonk A.B."/>
            <person name="Kirby J."/>
            <person name="Ferraro M.J."/>
            <person name="Huang S."/>
            <person name="Spencer M."/>
            <person name="Fodor A."/>
            <person name="Hooper D."/>
            <person name="Dekker J."/>
            <person name="O'Brien T."/>
            <person name="Quan V."/>
            <person name="Gombosev A."/>
            <person name="Delaney M."/>
            <person name="DuBois A."/>
            <person name="Ernst C."/>
            <person name="Kim D.S."/>
            <person name="Rossman W."/>
            <person name="Gohs F."/>
            <person name="Petruso H."/>
            <person name="Nozar T."/>
            <person name="Mougeot F."/>
            <person name="Manson-McGuire A."/>
            <person name="Young S."/>
            <person name="Abouelleil A."/>
            <person name="Cao P."/>
            <person name="Chapman S.B."/>
            <person name="Griggs A."/>
            <person name="Priest M."/>
            <person name="Shea T."/>
            <person name="Wortman I."/>
            <person name="Wortman J.R."/>
            <person name="Nusbaum C."/>
            <person name="Birren B."/>
        </authorList>
    </citation>
    <scope>NUCLEOTIDE SEQUENCE [LARGE SCALE GENOMIC DNA]</scope>
    <source>
        <strain evidence="10 11">MGH87</strain>
    </source>
</reference>
<feature type="transmembrane region" description="Helical" evidence="7">
    <location>
        <begin position="108"/>
        <end position="134"/>
    </location>
</feature>
<evidence type="ECO:0000256" key="7">
    <source>
        <dbReference type="SAM" id="Phobius"/>
    </source>
</evidence>
<dbReference type="RefSeq" id="WP_020803851.1">
    <property type="nucleotide sequence ID" value="NZ_CP056139.1"/>
</dbReference>
<comment type="caution">
    <text evidence="10">The sequence shown here is derived from an EMBL/GenBank/DDBJ whole genome shotgun (WGS) entry which is preliminary data.</text>
</comment>
<evidence type="ECO:0000313" key="10">
    <source>
        <dbReference type="EMBL" id="KLY22236.1"/>
    </source>
</evidence>
<dbReference type="NCBIfam" id="TIGR02759">
    <property type="entry name" value="TraD_Ftype"/>
    <property type="match status" value="1"/>
</dbReference>
<comment type="subcellular location">
    <subcellularLocation>
        <location evidence="1">Cell membrane</location>
        <topology evidence="1">Multi-pass membrane protein</topology>
    </subcellularLocation>
</comment>
<evidence type="ECO:0000259" key="8">
    <source>
        <dbReference type="Pfam" id="PF10412"/>
    </source>
</evidence>
<gene>
    <name evidence="10" type="ORF">SK91_06168</name>
</gene>
<evidence type="ECO:0000256" key="1">
    <source>
        <dbReference type="ARBA" id="ARBA00004651"/>
    </source>
</evidence>
<dbReference type="InterPro" id="IPR027417">
    <property type="entry name" value="P-loop_NTPase"/>
</dbReference>
<feature type="compositionally biased region" description="Low complexity" evidence="6">
    <location>
        <begin position="621"/>
        <end position="638"/>
    </location>
</feature>
<dbReference type="PANTHER" id="PTHR37937:SF1">
    <property type="entry name" value="CONJUGATIVE TRANSFER: DNA TRANSPORT"/>
    <property type="match status" value="1"/>
</dbReference>
<dbReference type="PANTHER" id="PTHR37937">
    <property type="entry name" value="CONJUGATIVE TRANSFER: DNA TRANSPORT"/>
    <property type="match status" value="1"/>
</dbReference>
<proteinExistence type="predicted"/>
<sequence length="770" mass="85874">MSFNAKDMTQGGQIANMRFRMFGQIANIIFYVLFILFWVLCGLMLMYRLSWQTFVNGCVYWWCTTLGPMRDIIRSQPVYTIQYYGQSLEYTSEQILADKYTIWCGEQLWTSFIFAAVVSLVICIVTFFVASWVLGRQGKQQSEDENTGGRQLSDKPKEVARQMKRDGMASDIKIGDLPILLNSEIQNFCLHGTVGSGKSEVIRRLLNYVRARGDMAIIYDRSCEFVKSYYDPSLDKILNPLDSRCAAWDLWKECLSLPDFDNISNTLIPMGTKEDPFWQGSGRTIFAEGAYLMREDKDRSYEKLVDTMLSIKIDKLRAYLQNTPAANLVEEKIEKTAISIRAVLTNYVKAIRYLQGIEKNGEPFTIRDWMRGVREDQPNGWLFISSNADTHASLKPVISMWLSIAIRGLLAMGENRNRRVWIFADELPTLHKLPDLVEILPEARKFGGCYVFGIQSYAQLEDIYGVKPAATLFDVMNTRAFFRSPSKEIAEFAAGEIGEKEILKASEQYSYGADPVRDGVSTGKEKERETLVSYSDIQTLPDLSCYVTLPGPYPAVKLAMKYKPRPKIAEGFIQRTPDTRADARLSALLEAREAEGSLARALFTPDAPELAGKDSTPGEQPEPVSQPAPAEVAVSPAPVNAPPTTKSPAAEPSAGAPASPPPEATVLRNTTVPLIKPKAAGTAATASSAGTPVAPAGGTEQELVQHSTEQGRDMLPAGMNEDGVIEDMQAYDAWLADEQTLRDMQRREEVNINHSHRHDEQDDVEIGGNF</sequence>
<dbReference type="Gene3D" id="1.10.8.80">
    <property type="entry name" value="Magnesium chelatase subunit I, C-Terminal domain"/>
    <property type="match status" value="1"/>
</dbReference>
<protein>
    <submittedName>
        <fullName evidence="10">Coupling protein TraD</fullName>
    </submittedName>
</protein>
<feature type="compositionally biased region" description="Low complexity" evidence="6">
    <location>
        <begin position="679"/>
        <end position="699"/>
    </location>
</feature>
<evidence type="ECO:0000256" key="6">
    <source>
        <dbReference type="SAM" id="MobiDB-lite"/>
    </source>
</evidence>
<keyword evidence="5 7" id="KW-0472">Membrane</keyword>
<keyword evidence="3 7" id="KW-0812">Transmembrane</keyword>
<dbReference type="Pfam" id="PF12615">
    <property type="entry name" value="TraD_N"/>
    <property type="match status" value="1"/>
</dbReference>
<evidence type="ECO:0000256" key="5">
    <source>
        <dbReference type="ARBA" id="ARBA00023136"/>
    </source>
</evidence>
<dbReference type="InterPro" id="IPR014128">
    <property type="entry name" value="T4SS_TraD"/>
</dbReference>
<name>A0ABR5G5U0_9ENTR</name>
<feature type="domain" description="Type IV secretion system coupling protein TraD DNA-binding" evidence="8">
    <location>
        <begin position="172"/>
        <end position="561"/>
    </location>
</feature>
<evidence type="ECO:0000256" key="3">
    <source>
        <dbReference type="ARBA" id="ARBA00022692"/>
    </source>
</evidence>
<keyword evidence="11" id="KW-1185">Reference proteome</keyword>
<keyword evidence="4 7" id="KW-1133">Transmembrane helix</keyword>
<feature type="domain" description="TraD coupling protein N-terminal" evidence="9">
    <location>
        <begin position="32"/>
        <end position="128"/>
    </location>
</feature>
<accession>A0ABR5G5U0</accession>
<dbReference type="SUPFAM" id="SSF52540">
    <property type="entry name" value="P-loop containing nucleoside triphosphate hydrolases"/>
    <property type="match status" value="1"/>
</dbReference>
<keyword evidence="2" id="KW-1003">Cell membrane</keyword>
<evidence type="ECO:0000256" key="2">
    <source>
        <dbReference type="ARBA" id="ARBA00022475"/>
    </source>
</evidence>
<feature type="compositionally biased region" description="Low complexity" evidence="6">
    <location>
        <begin position="647"/>
        <end position="657"/>
    </location>
</feature>
<feature type="region of interest" description="Disordered" evidence="6">
    <location>
        <begin position="599"/>
        <end position="665"/>
    </location>
</feature>
<dbReference type="Pfam" id="PF10412">
    <property type="entry name" value="TrwB_AAD_bind"/>
    <property type="match status" value="1"/>
</dbReference>
<dbReference type="Proteomes" id="UP000036305">
    <property type="component" value="Unassembled WGS sequence"/>
</dbReference>
<feature type="region of interest" description="Disordered" evidence="6">
    <location>
        <begin position="679"/>
        <end position="707"/>
    </location>
</feature>
<dbReference type="Gene3D" id="3.40.50.300">
    <property type="entry name" value="P-loop containing nucleotide triphosphate hydrolases"/>
    <property type="match status" value="1"/>
</dbReference>
<evidence type="ECO:0000313" key="11">
    <source>
        <dbReference type="Proteomes" id="UP000036305"/>
    </source>
</evidence>
<dbReference type="EMBL" id="LEUS01000034">
    <property type="protein sequence ID" value="KLY22236.1"/>
    <property type="molecule type" value="Genomic_DNA"/>
</dbReference>
<dbReference type="CDD" id="cd01127">
    <property type="entry name" value="TrwB_TraG_TraD_VirD4"/>
    <property type="match status" value="1"/>
</dbReference>
<evidence type="ECO:0000259" key="9">
    <source>
        <dbReference type="Pfam" id="PF12615"/>
    </source>
</evidence>
<feature type="transmembrane region" description="Helical" evidence="7">
    <location>
        <begin position="21"/>
        <end position="47"/>
    </location>
</feature>
<dbReference type="InterPro" id="IPR051539">
    <property type="entry name" value="T4SS-coupling_protein"/>
</dbReference>
<evidence type="ECO:0000256" key="4">
    <source>
        <dbReference type="ARBA" id="ARBA00022989"/>
    </source>
</evidence>
<dbReference type="InterPro" id="IPR022585">
    <property type="entry name" value="TraD_N"/>
</dbReference>
<organism evidence="10 11">
    <name type="scientific">Klebsiella michiganensis</name>
    <dbReference type="NCBI Taxonomy" id="1134687"/>
    <lineage>
        <taxon>Bacteria</taxon>
        <taxon>Pseudomonadati</taxon>
        <taxon>Pseudomonadota</taxon>
        <taxon>Gammaproteobacteria</taxon>
        <taxon>Enterobacterales</taxon>
        <taxon>Enterobacteriaceae</taxon>
        <taxon>Klebsiella/Raoultella group</taxon>
        <taxon>Klebsiella</taxon>
    </lineage>
</organism>